<dbReference type="EMBL" id="JARHTQ010000010">
    <property type="protein sequence ID" value="MDF2257587.1"/>
    <property type="molecule type" value="Genomic_DNA"/>
</dbReference>
<dbReference type="RefSeq" id="WP_275815733.1">
    <property type="nucleotide sequence ID" value="NZ_BAAANM010000001.1"/>
</dbReference>
<feature type="compositionally biased region" description="Gly residues" evidence="1">
    <location>
        <begin position="297"/>
        <end position="306"/>
    </location>
</feature>
<organism evidence="2 3">
    <name type="scientific">Streptantibioticus ferralitis</name>
    <dbReference type="NCBI Taxonomy" id="236510"/>
    <lineage>
        <taxon>Bacteria</taxon>
        <taxon>Bacillati</taxon>
        <taxon>Actinomycetota</taxon>
        <taxon>Actinomycetes</taxon>
        <taxon>Kitasatosporales</taxon>
        <taxon>Streptomycetaceae</taxon>
        <taxon>Streptantibioticus</taxon>
    </lineage>
</organism>
<feature type="compositionally biased region" description="Low complexity" evidence="1">
    <location>
        <begin position="676"/>
        <end position="693"/>
    </location>
</feature>
<feature type="compositionally biased region" description="Basic and acidic residues" evidence="1">
    <location>
        <begin position="644"/>
        <end position="653"/>
    </location>
</feature>
<feature type="region of interest" description="Disordered" evidence="1">
    <location>
        <begin position="104"/>
        <end position="170"/>
    </location>
</feature>
<gene>
    <name evidence="2" type="ORF">P2L57_18250</name>
</gene>
<feature type="compositionally biased region" description="Low complexity" evidence="1">
    <location>
        <begin position="354"/>
        <end position="370"/>
    </location>
</feature>
<evidence type="ECO:0008006" key="4">
    <source>
        <dbReference type="Google" id="ProtNLM"/>
    </source>
</evidence>
<reference evidence="2 3" key="1">
    <citation type="submission" date="2023-03" db="EMBL/GenBank/DDBJ databases">
        <title>Draft genome sequence of type strain Streptomyces ferralitis JCM 14344.</title>
        <authorList>
            <person name="Klaysubun C."/>
            <person name="Duangmal K."/>
        </authorList>
    </citation>
    <scope>NUCLEOTIDE SEQUENCE [LARGE SCALE GENOMIC DNA]</scope>
    <source>
        <strain evidence="2 3">JCM 14344</strain>
    </source>
</reference>
<feature type="compositionally biased region" description="Basic and acidic residues" evidence="1">
    <location>
        <begin position="725"/>
        <end position="736"/>
    </location>
</feature>
<feature type="compositionally biased region" description="Low complexity" evidence="1">
    <location>
        <begin position="149"/>
        <end position="165"/>
    </location>
</feature>
<evidence type="ECO:0000313" key="3">
    <source>
        <dbReference type="Proteomes" id="UP001220022"/>
    </source>
</evidence>
<feature type="compositionally biased region" description="Pro residues" evidence="1">
    <location>
        <begin position="845"/>
        <end position="854"/>
    </location>
</feature>
<feature type="compositionally biased region" description="Low complexity" evidence="1">
    <location>
        <begin position="223"/>
        <end position="249"/>
    </location>
</feature>
<protein>
    <recommendedName>
        <fullName evidence="4">Syndecan 1</fullName>
    </recommendedName>
</protein>
<feature type="compositionally biased region" description="Low complexity" evidence="1">
    <location>
        <begin position="1054"/>
        <end position="1066"/>
    </location>
</feature>
<feature type="region of interest" description="Disordered" evidence="1">
    <location>
        <begin position="328"/>
        <end position="762"/>
    </location>
</feature>
<feature type="compositionally biased region" description="Pro residues" evidence="1">
    <location>
        <begin position="580"/>
        <end position="589"/>
    </location>
</feature>
<evidence type="ECO:0000256" key="1">
    <source>
        <dbReference type="SAM" id="MobiDB-lite"/>
    </source>
</evidence>
<feature type="compositionally biased region" description="Low complexity" evidence="1">
    <location>
        <begin position="1103"/>
        <end position="1129"/>
    </location>
</feature>
<accession>A0ABT5Z171</accession>
<comment type="caution">
    <text evidence="2">The sequence shown here is derived from an EMBL/GenBank/DDBJ whole genome shotgun (WGS) entry which is preliminary data.</text>
</comment>
<feature type="compositionally biased region" description="Low complexity" evidence="1">
    <location>
        <begin position="562"/>
        <end position="577"/>
    </location>
</feature>
<keyword evidence="3" id="KW-1185">Reference proteome</keyword>
<feature type="compositionally biased region" description="Basic and acidic residues" evidence="1">
    <location>
        <begin position="831"/>
        <end position="844"/>
    </location>
</feature>
<feature type="region of interest" description="Disordered" evidence="1">
    <location>
        <begin position="283"/>
        <end position="311"/>
    </location>
</feature>
<sequence length="1171" mass="116640">MGFWDRFARRAGGGAADDVRAPRAGADAPHRSDTGGDGGWRAVPPLATTVAGAAGGVSDGLRFRSRLAAWQNPSLSGALRHAVLPSAPAGLLRAVARPLAPATFADADDPELPYAAPPQASEPDEPTEAGTEPVPPVQRSRAARRRLRATPAAPAAPGDDGAAPSVGRARPQQTGLVLLRPIGEPLTVAPPPRPFPTRAVTVVPPRGAQGPVGATPTHRSATEPEPAAADRATATARPSAASAPIPAERTGIDPEPAVATARPPVASVPIVVRRSGVDGGPVAASDFASARDADGLGQRGGVGEGGSAMARPPVASVPIVVRRSGVDGGPVAASDFASARDADGLGQRGGAGEGASAVARPPVASVPIVVQRSGADAGPVAASDSPSARDTDDLEQRGGAGGTASARPVLGAPLTSLPASASTQHAADGLGHADDAPGPASSPMRIVPSPTQPIGLTESVPGGPGPSASAPPPGGSTHSHPAPERRDGTSVQRAPYEGGSSVGPPPAAPGAQPTTQPRAGTADARTRGGLGAPLNALPPTAGVPDGTAPLLGRRRPARRITDTAAAGVGTDGASGSAPEHVPPTVPTPPRSAARTGMPLRTEGVPVDVSVPGRPFDAALNTTALQRTVDGGRPDPGRGPAPGDRGADANEQRDIGAPTAGRGAASAPQPIDAAPTSSSDFPSRQPSSGPRGSGITPQPPAGAAERDATGALGPARHARSVGGGETARRAVPQRDHGPTVVARSPTGGIAPHATAPVQHTRGLLGERPMVLDLRAPAAAPATDTGSAAARATPVVGAVWVHDLPRRADGRSAAEPATPRTRRRRATGVPRLPKREEARHQLDDPRPAPPADPPGAAPDVRPSEPRVARATAPAPGPPVPDSPRGATAPSPQPPERGPAPAGRPIVQRSVPGGPRSTGPNAQPALPGTPPGSAAAPARRVRRGDRDTPPVAVPASPLRRGTEPSTTSRGGPGTSVPLVRLAAPGGVTGRSSVQRLPVGAGAARPSLARSPSGPARPWRTAEEGAVTPGASPEPAPLPSVASARTASWTQQARGDGTSTPVPAPRTAASRSRRSADTARVLQRVAEQAGLSGVPLTAVPSRTRADVAPVAEGEASAAGSPAEASAGSPTGAAAGVDINEIDELARRLIEPVGRLLRAELRRGRERAGRPYDGRR</sequence>
<feature type="compositionally biased region" description="Polar residues" evidence="1">
    <location>
        <begin position="1039"/>
        <end position="1049"/>
    </location>
</feature>
<feature type="region of interest" description="Disordered" evidence="1">
    <location>
        <begin position="1"/>
        <end position="44"/>
    </location>
</feature>
<feature type="compositionally biased region" description="Basic and acidic residues" evidence="1">
    <location>
        <begin position="387"/>
        <end position="396"/>
    </location>
</feature>
<feature type="region of interest" description="Disordered" evidence="1">
    <location>
        <begin position="202"/>
        <end position="260"/>
    </location>
</feature>
<proteinExistence type="predicted"/>
<name>A0ABT5Z171_9ACTN</name>
<dbReference type="Proteomes" id="UP001220022">
    <property type="component" value="Unassembled WGS sequence"/>
</dbReference>
<feature type="region of interest" description="Disordered" evidence="1">
    <location>
        <begin position="805"/>
        <end position="1129"/>
    </location>
</feature>
<evidence type="ECO:0000313" key="2">
    <source>
        <dbReference type="EMBL" id="MDF2257587.1"/>
    </source>
</evidence>